<dbReference type="OrthoDB" id="1441845at2"/>
<dbReference type="RefSeq" id="WP_106144066.1">
    <property type="nucleotide sequence ID" value="NZ_PVYX01000001.1"/>
</dbReference>
<gene>
    <name evidence="1" type="ORF">CLV81_1155</name>
</gene>
<dbReference type="AlphaFoldDB" id="A0A2T0MHV6"/>
<dbReference type="Proteomes" id="UP000237640">
    <property type="component" value="Unassembled WGS sequence"/>
</dbReference>
<organism evidence="1 2">
    <name type="scientific">Flagellimonas meridianipacifica</name>
    <dbReference type="NCBI Taxonomy" id="1080225"/>
    <lineage>
        <taxon>Bacteria</taxon>
        <taxon>Pseudomonadati</taxon>
        <taxon>Bacteroidota</taxon>
        <taxon>Flavobacteriia</taxon>
        <taxon>Flavobacteriales</taxon>
        <taxon>Flavobacteriaceae</taxon>
        <taxon>Flagellimonas</taxon>
    </lineage>
</organism>
<comment type="caution">
    <text evidence="1">The sequence shown here is derived from an EMBL/GenBank/DDBJ whole genome shotgun (WGS) entry which is preliminary data.</text>
</comment>
<keyword evidence="2" id="KW-1185">Reference proteome</keyword>
<sequence>MSNKKRHWLWNVLIVLTLVFCASAFVMHYKNWHSIEEGELSITSGIYHLKIPISEIDSISFVKRIPEMERSHGFSWMEKEKGVFQDSLTQSKVYVFVDDLRQQKIRLVHNDSLKVFLNFSDSLLTQKVYGDLNEKLVLKFEQQK</sequence>
<evidence type="ECO:0000313" key="1">
    <source>
        <dbReference type="EMBL" id="PRX57154.1"/>
    </source>
</evidence>
<accession>A0A2T0MHV6</accession>
<protein>
    <submittedName>
        <fullName evidence="1">Uncharacterized protein</fullName>
    </submittedName>
</protein>
<dbReference type="EMBL" id="PVYX01000001">
    <property type="protein sequence ID" value="PRX57154.1"/>
    <property type="molecule type" value="Genomic_DNA"/>
</dbReference>
<evidence type="ECO:0000313" key="2">
    <source>
        <dbReference type="Proteomes" id="UP000237640"/>
    </source>
</evidence>
<proteinExistence type="predicted"/>
<name>A0A2T0MHV6_9FLAO</name>
<reference evidence="1 2" key="1">
    <citation type="submission" date="2018-03" db="EMBL/GenBank/DDBJ databases">
        <title>Genomic Encyclopedia of Archaeal and Bacterial Type Strains, Phase II (KMG-II): from individual species to whole genera.</title>
        <authorList>
            <person name="Goeker M."/>
        </authorList>
    </citation>
    <scope>NUCLEOTIDE SEQUENCE [LARGE SCALE GENOMIC DNA]</scope>
    <source>
        <strain evidence="1 2">DSM 25027</strain>
    </source>
</reference>